<feature type="region of interest" description="Disordered" evidence="2">
    <location>
        <begin position="1095"/>
        <end position="1115"/>
    </location>
</feature>
<feature type="compositionally biased region" description="Low complexity" evidence="2">
    <location>
        <begin position="549"/>
        <end position="561"/>
    </location>
</feature>
<feature type="compositionally biased region" description="Basic and acidic residues" evidence="2">
    <location>
        <begin position="1420"/>
        <end position="1429"/>
    </location>
</feature>
<feature type="region of interest" description="Disordered" evidence="2">
    <location>
        <begin position="1397"/>
        <end position="1531"/>
    </location>
</feature>
<feature type="coiled-coil region" evidence="1">
    <location>
        <begin position="6"/>
        <end position="90"/>
    </location>
</feature>
<dbReference type="EMBL" id="JAFJZO010000025">
    <property type="protein sequence ID" value="KAG5502771.1"/>
    <property type="molecule type" value="Genomic_DNA"/>
</dbReference>
<reference evidence="3 4" key="1">
    <citation type="submission" date="2021-02" db="EMBL/GenBank/DDBJ databases">
        <title>Porcisia hertigi Genome sequencing and assembly.</title>
        <authorList>
            <person name="Almutairi H."/>
            <person name="Gatherer D."/>
        </authorList>
    </citation>
    <scope>NUCLEOTIDE SEQUENCE [LARGE SCALE GENOMIC DNA]</scope>
    <source>
        <strain evidence="3 4">C119</strain>
    </source>
</reference>
<feature type="coiled-coil region" evidence="1">
    <location>
        <begin position="174"/>
        <end position="231"/>
    </location>
</feature>
<keyword evidence="1" id="KW-0175">Coiled coil</keyword>
<feature type="region of interest" description="Disordered" evidence="2">
    <location>
        <begin position="1194"/>
        <end position="1235"/>
    </location>
</feature>
<evidence type="ECO:0000313" key="4">
    <source>
        <dbReference type="Proteomes" id="UP000674318"/>
    </source>
</evidence>
<feature type="compositionally biased region" description="Low complexity" evidence="2">
    <location>
        <begin position="1495"/>
        <end position="1504"/>
    </location>
</feature>
<dbReference type="Proteomes" id="UP000674318">
    <property type="component" value="Unassembled WGS sequence"/>
</dbReference>
<feature type="region of interest" description="Disordered" evidence="2">
    <location>
        <begin position="1153"/>
        <end position="1181"/>
    </location>
</feature>
<dbReference type="RefSeq" id="XP_067756543.1">
    <property type="nucleotide sequence ID" value="XM_067900522.1"/>
</dbReference>
<evidence type="ECO:0000256" key="1">
    <source>
        <dbReference type="SAM" id="Coils"/>
    </source>
</evidence>
<feature type="region of interest" description="Disordered" evidence="2">
    <location>
        <begin position="1614"/>
        <end position="1633"/>
    </location>
</feature>
<evidence type="ECO:0000256" key="2">
    <source>
        <dbReference type="SAM" id="MobiDB-lite"/>
    </source>
</evidence>
<dbReference type="GeneID" id="94290599"/>
<feature type="region of interest" description="Disordered" evidence="2">
    <location>
        <begin position="760"/>
        <end position="836"/>
    </location>
</feature>
<protein>
    <submittedName>
        <fullName evidence="3">Uncharacterized protein</fullName>
    </submittedName>
</protein>
<sequence length="1633" mass="178322">MGTDVMNSMTQRLLSLEDIIRRQEQMITIVLQRLRDVEQYAAAESRNRQELQQQLYAAINERGSATTETMNRMQVALQNHNDRLSTLQADVQGQSAALSGANDKHDAVFRGIEQRFKDDFNGVLQRAQSSEAASAEAIRVIHAQLQSVANATQAVETRSREDIVAVQQQMGAELAAQRQRSENLESSIRDALRDVHGSLSGELRSAGVQQRAELESALQHVNQRLEALDQRTRVDMNQLHGTEQKDVGDLRHSISELDTKLREVIQGATNGLAHELAQVVQHSHGQDKRQETAHQAILQELAKHDNQLETVDLNWRASVTELFATVRESMAAAQERSAAEDQALHSRIAAVQDRLLAATDTLGSDLKTLAASMQETCVKPVQEAHRTLSAQGQRIIHLTDEYASFQNYLKTFAAHVDGDVAQLKQVVEAAVRAAHADLVERINVTASSITMHQGPEVFRSEVHRGLTKLWDDAKGVFLTHRNLADIQSQMAMLESAVRVELCALAERNNDIWRNVDELRIWHLRAAQQPITAATATGNIPEKGSSRRIAATNTAPAPATTTERFFPSKETETRVSTLESDAPAAAAEPTTSSATAVTARLSSGASRKTWHTASDEAKVENIDTEVAPWNDRMKQHEEDIKALRASLQRLRIEQTQEFIKISDQNPLNHTPGIDAHAVTVAQLGDACMEARSAAQEAAESAKVAGEAQDESVRTADEMRLALQRVNMLEKALQLQLKKLSPMRETSTPVTQAEGSMHYPQLHQGEEPASSDDTGEVTLSTKLTSSLSRSSNKRLVVSHEDAVKPEASEDAARLGIPTDVYSESPSEGDLTSGRLPSEAPVIHKEKLVTVPGISTGERFIMRQSRTYTPLTSALPAQPATTDTATKETELETLPDAVLGCTRRESIGLLHVPTQCSPLSEVLLPTHQFVRKREYNSFKAFTKQEIDSLWVELLNGRRAGSVSKEELLLYISQSKEQVLNTVTNIVQQQEKEALGLLTHIKTQLAELSRRPPVVPEVRVLPVVNNDNLENIIRSLSGITNAVLDTSHSAPFSSPSIDAPPFQGEASKPASRSVMLKPPTLRTSLPSSAFIAPFRQSVDPSPLKDWSRPDTAISSADSASRLEPQLIPSLVRRCISQPSVRSQSQEVLYAHIDEMKAPQSDNVPQQERQQGSVPSHTSSAGSPRVGQCTITTLVHPQTTAPAPRLPEPHSVKSHHSPAAVSPTSGHSSPDEFSASAPPRIDSTLRLPASVSAAVAPTSISALSDSDPSHQVLFPATYTAPLFGLQQRRGDWPPCRRSLADSDLNLYSKESKSPCNPAGRSHHLNPLPEIVTNNYPAHAEPAWRRRAAPQSAPATVAVARRAASEGHHFEADTCKRDKWIPESQLRRDVTPVRILVDAVSSNERRQKDNSPGIDLLANSSQGSEIHIESVEKMRPTRGRPRHEPADPRGSSSVGAGGSPTRVRDSGHLYLRHAPMTGPPALRVLGSPVGDSDSRSLPKWQQPQQQQQQQFVPSLQRPLPPPHIYSRTPVDTPPSGKVIHLGPCATVSSPHPADRAVALRMSKAVGTHHDVHLSTFGGRGEDVASQSLFSPTPDENLSLAQVPANAVPVRVLDTPVRLTGGVSKNRSPSLANIRPQDDS</sequence>
<keyword evidence="4" id="KW-1185">Reference proteome</keyword>
<name>A0A836I1A2_9TRYP</name>
<feature type="compositionally biased region" description="Low complexity" evidence="2">
    <location>
        <begin position="775"/>
        <end position="793"/>
    </location>
</feature>
<feature type="compositionally biased region" description="Polar residues" evidence="2">
    <location>
        <begin position="1155"/>
        <end position="1177"/>
    </location>
</feature>
<feature type="region of interest" description="Disordered" evidence="2">
    <location>
        <begin position="1048"/>
        <end position="1070"/>
    </location>
</feature>
<dbReference type="OrthoDB" id="266868at2759"/>
<feature type="region of interest" description="Disordered" evidence="2">
    <location>
        <begin position="536"/>
        <end position="614"/>
    </location>
</feature>
<accession>A0A836I1A2</accession>
<organism evidence="3 4">
    <name type="scientific">Porcisia hertigi</name>
    <dbReference type="NCBI Taxonomy" id="2761500"/>
    <lineage>
        <taxon>Eukaryota</taxon>
        <taxon>Discoba</taxon>
        <taxon>Euglenozoa</taxon>
        <taxon>Kinetoplastea</taxon>
        <taxon>Metakinetoplastina</taxon>
        <taxon>Trypanosomatida</taxon>
        <taxon>Trypanosomatidae</taxon>
        <taxon>Leishmaniinae</taxon>
        <taxon>Porcisia</taxon>
    </lineage>
</organism>
<feature type="compositionally biased region" description="Basic and acidic residues" evidence="2">
    <location>
        <begin position="795"/>
        <end position="810"/>
    </location>
</feature>
<gene>
    <name evidence="3" type="ORF">JKF63_04538</name>
</gene>
<comment type="caution">
    <text evidence="3">The sequence shown here is derived from an EMBL/GenBank/DDBJ whole genome shotgun (WGS) entry which is preliminary data.</text>
</comment>
<proteinExistence type="predicted"/>
<evidence type="ECO:0000313" key="3">
    <source>
        <dbReference type="EMBL" id="KAG5502771.1"/>
    </source>
</evidence>
<feature type="compositionally biased region" description="Low complexity" evidence="2">
    <location>
        <begin position="575"/>
        <end position="602"/>
    </location>
</feature>
<dbReference type="KEGG" id="phet:94290599"/>